<evidence type="ECO:0000313" key="6">
    <source>
        <dbReference type="EMBL" id="TFB29415.1"/>
    </source>
</evidence>
<dbReference type="PROSITE" id="PS00455">
    <property type="entry name" value="AMP_BINDING"/>
    <property type="match status" value="2"/>
</dbReference>
<dbReference type="Pfam" id="PF00668">
    <property type="entry name" value="Condensation"/>
    <property type="match status" value="2"/>
</dbReference>
<evidence type="ECO:0000256" key="1">
    <source>
        <dbReference type="ARBA" id="ARBA00001957"/>
    </source>
</evidence>
<dbReference type="InterPro" id="IPR010071">
    <property type="entry name" value="AA_adenyl_dom"/>
</dbReference>
<feature type="region of interest" description="Disordered" evidence="4">
    <location>
        <begin position="2025"/>
        <end position="2046"/>
    </location>
</feature>
<dbReference type="InterPro" id="IPR009081">
    <property type="entry name" value="PP-bd_ACP"/>
</dbReference>
<dbReference type="SUPFAM" id="SSF56801">
    <property type="entry name" value="Acetyl-CoA synthetase-like"/>
    <property type="match status" value="2"/>
</dbReference>
<evidence type="ECO:0000313" key="7">
    <source>
        <dbReference type="Proteomes" id="UP000297429"/>
    </source>
</evidence>
<comment type="caution">
    <text evidence="6">The sequence shown here is derived from an EMBL/GenBank/DDBJ whole genome shotgun (WGS) entry which is preliminary data.</text>
</comment>
<dbReference type="RefSeq" id="WP_134380727.1">
    <property type="nucleotide sequence ID" value="NZ_SOPX01000004.1"/>
</dbReference>
<dbReference type="Pfam" id="PF00550">
    <property type="entry name" value="PP-binding"/>
    <property type="match status" value="2"/>
</dbReference>
<dbReference type="CDD" id="cd05930">
    <property type="entry name" value="A_NRPS"/>
    <property type="match status" value="2"/>
</dbReference>
<dbReference type="InterPro" id="IPR000873">
    <property type="entry name" value="AMP-dep_synth/lig_dom"/>
</dbReference>
<dbReference type="CDD" id="cd19531">
    <property type="entry name" value="LCL_NRPS-like"/>
    <property type="match status" value="2"/>
</dbReference>
<keyword evidence="3" id="KW-0597">Phosphoprotein</keyword>
<dbReference type="Gene3D" id="1.10.1200.10">
    <property type="entry name" value="ACP-like"/>
    <property type="match status" value="2"/>
</dbReference>
<dbReference type="Gene3D" id="3.30.559.10">
    <property type="entry name" value="Chloramphenicol acetyltransferase-like domain"/>
    <property type="match status" value="2"/>
</dbReference>
<dbReference type="InterPro" id="IPR045851">
    <property type="entry name" value="AMP-bd_C_sf"/>
</dbReference>
<feature type="domain" description="Carrier" evidence="5">
    <location>
        <begin position="2050"/>
        <end position="2127"/>
    </location>
</feature>
<dbReference type="InterPro" id="IPR023213">
    <property type="entry name" value="CAT-like_dom_sf"/>
</dbReference>
<protein>
    <submittedName>
        <fullName evidence="6">Amino acid adenylation domain-containing protein</fullName>
    </submittedName>
</protein>
<dbReference type="Pfam" id="PF13193">
    <property type="entry name" value="AMP-binding_C"/>
    <property type="match status" value="1"/>
</dbReference>
<dbReference type="InterPro" id="IPR020845">
    <property type="entry name" value="AMP-binding_CS"/>
</dbReference>
<evidence type="ECO:0000259" key="5">
    <source>
        <dbReference type="PROSITE" id="PS50075"/>
    </source>
</evidence>
<evidence type="ECO:0000256" key="3">
    <source>
        <dbReference type="ARBA" id="ARBA00022553"/>
    </source>
</evidence>
<organism evidence="6 7">
    <name type="scientific">Pedobacter alluvionis</name>
    <dbReference type="NCBI Taxonomy" id="475253"/>
    <lineage>
        <taxon>Bacteria</taxon>
        <taxon>Pseudomonadati</taxon>
        <taxon>Bacteroidota</taxon>
        <taxon>Sphingobacteriia</taxon>
        <taxon>Sphingobacteriales</taxon>
        <taxon>Sphingobacteriaceae</taxon>
        <taxon>Pedobacter</taxon>
    </lineage>
</organism>
<proteinExistence type="predicted"/>
<comment type="cofactor">
    <cofactor evidence="1">
        <name>pantetheine 4'-phosphate</name>
        <dbReference type="ChEBI" id="CHEBI:47942"/>
    </cofactor>
</comment>
<dbReference type="Gene3D" id="3.30.559.30">
    <property type="entry name" value="Nonribosomal peptide synthetase, condensation domain"/>
    <property type="match status" value="2"/>
</dbReference>
<dbReference type="Pfam" id="PF00501">
    <property type="entry name" value="AMP-binding"/>
    <property type="match status" value="2"/>
</dbReference>
<dbReference type="PROSITE" id="PS50075">
    <property type="entry name" value="CARRIER"/>
    <property type="match status" value="2"/>
</dbReference>
<dbReference type="InterPro" id="IPR036736">
    <property type="entry name" value="ACP-like_sf"/>
</dbReference>
<reference evidence="6 7" key="1">
    <citation type="submission" date="2019-03" db="EMBL/GenBank/DDBJ databases">
        <authorList>
            <person name="He R.-H."/>
        </authorList>
    </citation>
    <scope>NUCLEOTIDE SEQUENCE [LARGE SCALE GENOMIC DNA]</scope>
    <source>
        <strain evidence="6 7">DSM 19624</strain>
    </source>
</reference>
<dbReference type="Gene3D" id="3.30.300.30">
    <property type="match status" value="2"/>
</dbReference>
<dbReference type="InterPro" id="IPR001242">
    <property type="entry name" value="Condensation_dom"/>
</dbReference>
<dbReference type="Gene3D" id="2.30.38.10">
    <property type="entry name" value="Luciferase, Domain 3"/>
    <property type="match status" value="2"/>
</dbReference>
<dbReference type="PROSITE" id="PS00012">
    <property type="entry name" value="PHOSPHOPANTETHEINE"/>
    <property type="match status" value="2"/>
</dbReference>
<dbReference type="InterPro" id="IPR006162">
    <property type="entry name" value="Ppantetheine_attach_site"/>
</dbReference>
<dbReference type="PANTHER" id="PTHR45527">
    <property type="entry name" value="NONRIBOSOMAL PEPTIDE SYNTHETASE"/>
    <property type="match status" value="1"/>
</dbReference>
<feature type="domain" description="Carrier" evidence="5">
    <location>
        <begin position="1018"/>
        <end position="1093"/>
    </location>
</feature>
<sequence length="2144" mass="239819">MKHLLALLLSCKEKGVRIHTDPAGNNLKISGQVGLLSEEEKTALKVNKEGIILMLKGKEKSSSTIPQTGVQEDYELSFSQKRIWLMSQLEEGNIAHNIFLVKDLSGNLQTGQLELALKSLLNRHEILRTVFIVNEEGEPKQFIRNSEDCNVEILHSDLRNIENPDMPDLLGQCASIPFDLVNGPLFRPVLFRLAEDKWIFVFVMHHIISDAWSMDVVINELLYYYHVHGNEVPDSRPDLMIHYKDYAAWQRQQLEAALTSYKSYWLKQFKGALPVLELTTDKIRPAIKTNEGGSVISFVDQRTVEKIKLLSHEHGGTLFTGLLTAVYILLYKYTEQEDIIIGTPVSSRSHVDLENQIGIYLNTLALRIIFSKTESYRQLSAKVSDTSMEAFKYQEYPFEALVEELNLPYDKSRNPLFDVMVTLQQDKEGKGIAQKTPDDLIISNYTGDVVVPNNKFDLVLTFTESEDMLTAHFEYNSAIFHRETMERFASRFSFVLEQLSNKPDVSIERISLFDELEKQRMLKQVTSAAAPFPKGQCILSLFDKQVQLSPDNTAIFYEGTTFTYRTLNELSNQFSAYLRLSAHLQPGELAGINLPRTAWVVAAILGVLKSGATYLPIDHNTPAERIDYMINDSCCRLVIDEALLTDFLLKQHDFDIADIPSSRSLSTPVYVIYTSGSTGNPKGVVVHNDALVNLCYWHIDAFSVNNEDRATLYAGLGFDAAVWELFPYLLTGAGLFMVPEEIRLDMEKLRAYMELHQVSIAFLPTQIAEQFMQADHSSLRHLLVGGDRLKSFTKQKYQVTNNYGPTENTVVSTSFLVSEYLPNIPIGKPIANVNIYVVNGSNEICPVDIPGEICIAGSGLSSGYLNNPELTTEKFVPNLFHHEGMLYKTGDYGRWLPSGNLEFLGRKDNQVKIRGNRVELGEIESVLNTYEGLLEVAVIATDANDFGERELIACFVGEETVSVPVLKAFLAEKLPAYMIPGYYVQLASMPLNQNGKIDRQYLAGNTESYIGAGLVYVAPADELEKELAGIWGLVLGRKEISANDDFFLLGGNSLKAMRLIGMMQRSFKIKIGLKNIFDHSVLTDQALFIRKNLQTKYLGIVPTSPNPHYPLSSSQRRLWLLSQFSDTSIAYHISDIHVYEAELDIAALTAAFSALIERHESLRTVFKEDEYGNVFQYIRLPEEVDFQISTAVLEIGNSLGDIVEKIRQQPFDLAADTLLRAGVIRISADKWVIVTVMHHIVSDGWSMEILNRELLLFYQSEISGNAYRPEALSIHYKDYAVWQQDLLNTDIMAGSRTYWLNQFSENIPVFLLHGDYNRPAIKTHNGGVVRKNINAATAKQLIRFSKERGCTLYMTLLSLVSALLYKYTSEEDIVIGSPIAGREHESLEDQIGCYLNTLAMRMRFSGKDNFSMLLTATKKLTLDAYEHQSFPFDELVNLLPLQQDRSRSALFNVMMLLAENNVQEKPGNASLSLYQEELKVASKFDLTFSFQELGEELQLSLIYNSDIYSEGRVSAMCTHLEQLASAVLRFPEVALKNLDFLTAEEQSALMGHWPVAGAHVGDQDTVVSLFEDQEKRTPLAIALVFEEHSLSYSALNAQANRLGHYLRSEYGLLADDLVGICLERSHWSLVAMLGILKSGGAYVHIDTEYPQDRIDYMLADSGCKVLIDAQELAKFLLLEGNYPSSNPVRANRSADLAYVIYTSGSTGQPKGVMISHRAILDYAHGMLSQTNVADCRSFGLVSTLSADLGNTVIYTSLLIGAALHVFSTSMLMDATEMSSVEIDCLKIVPSHWKALQGATKPFVPAKCLIFGGEELTSDVVAQLRSHQATCEVYNHYGPSETTIGKLLRRIDLSDAAAVLSLGRPIGNNYVYLLDEHQHLVASGVAGEICIGGAGLARGYLNQPELTRSRFIADPYRPGQLLYRTGDLGRLLNDGTVGFLGRKDDQVKIRGFRIELGEIERVLLDYDGISGAAVLARSDAHGEKRLVAYVSGSSASDVAGIRTYLSRKLPDYMVPGMYVPLEQLPLTSNGKTDRKSLPDPETSQLDKGYTAPRNEVEEALVLIWAEVLGLEAGSISVKDNFFDLGGHSLKAAQLITRISRKFLVKLGIQSIFKEPTIETISEQIIFILDHNKQLENKENLVRIEI</sequence>
<dbReference type="PANTHER" id="PTHR45527:SF1">
    <property type="entry name" value="FATTY ACID SYNTHASE"/>
    <property type="match status" value="1"/>
</dbReference>
<gene>
    <name evidence="6" type="ORF">E3V97_20470</name>
</gene>
<accession>A0ABY2HKS7</accession>
<dbReference type="SUPFAM" id="SSF52777">
    <property type="entry name" value="CoA-dependent acyltransferases"/>
    <property type="match status" value="4"/>
</dbReference>
<dbReference type="NCBIfam" id="TIGR01733">
    <property type="entry name" value="AA-adenyl-dom"/>
    <property type="match status" value="2"/>
</dbReference>
<name>A0ABY2HKS7_9SPHI</name>
<evidence type="ECO:0000256" key="4">
    <source>
        <dbReference type="SAM" id="MobiDB-lite"/>
    </source>
</evidence>
<evidence type="ECO:0000256" key="2">
    <source>
        <dbReference type="ARBA" id="ARBA00022450"/>
    </source>
</evidence>
<keyword evidence="2" id="KW-0596">Phosphopantetheine</keyword>
<keyword evidence="7" id="KW-1185">Reference proteome</keyword>
<dbReference type="Gene3D" id="3.40.50.980">
    <property type="match status" value="4"/>
</dbReference>
<dbReference type="SUPFAM" id="SSF47336">
    <property type="entry name" value="ACP-like"/>
    <property type="match status" value="2"/>
</dbReference>
<dbReference type="Proteomes" id="UP000297429">
    <property type="component" value="Unassembled WGS sequence"/>
</dbReference>
<dbReference type="EMBL" id="SOPX01000004">
    <property type="protein sequence ID" value="TFB29415.1"/>
    <property type="molecule type" value="Genomic_DNA"/>
</dbReference>
<dbReference type="InterPro" id="IPR025110">
    <property type="entry name" value="AMP-bd_C"/>
</dbReference>